<keyword evidence="2 7" id="KW-0812">Transmembrane</keyword>
<organism evidence="10 11">
    <name type="scientific">Belnapia rosea</name>
    <dbReference type="NCBI Taxonomy" id="938405"/>
    <lineage>
        <taxon>Bacteria</taxon>
        <taxon>Pseudomonadati</taxon>
        <taxon>Pseudomonadota</taxon>
        <taxon>Alphaproteobacteria</taxon>
        <taxon>Acetobacterales</taxon>
        <taxon>Roseomonadaceae</taxon>
        <taxon>Belnapia</taxon>
    </lineage>
</organism>
<gene>
    <name evidence="10" type="ORF">SAMN04487779_10652</name>
</gene>
<reference evidence="10 11" key="1">
    <citation type="submission" date="2016-10" db="EMBL/GenBank/DDBJ databases">
        <authorList>
            <person name="de Groot N.N."/>
        </authorList>
    </citation>
    <scope>NUCLEOTIDE SEQUENCE [LARGE SCALE GENOMIC DNA]</scope>
    <source>
        <strain evidence="10 11">CPCC 100156</strain>
    </source>
</reference>
<feature type="transmembrane region" description="Helical" evidence="7">
    <location>
        <begin position="139"/>
        <end position="158"/>
    </location>
</feature>
<keyword evidence="6 7" id="KW-0472">Membrane</keyword>
<sequence length="573" mass="61142">MDAGATYAGLTDISLAKGVEQVLAMAHRWILLVAGFGLVVSLINFALLMLKMHLISGLLDAGSWDTLLSASQFWVVIYIGLVCLGLLQSIAVKHLSRHIADQLTVQALLGVVLHSKEGPASLHAVLEDLETVRETVAGFAARMLVQLAVTPVLVPLAFLLHWALGIVCCLFCIVLAVFSLVIVRALKHQEGVAAASIAKVYGGAVDAMRAGEAVLAMGMLPGLARQWVSTSAERLETVWTTQRAVARLQLAQGLIIGFCRGAFLFTVFGIALLGSSMNTVFSGAAILVMEIYGPFTSLGPTVSQCVAAAGAWRRLRRLAVETRNPQLGGHAFPCPEGRLVAEHLSFTFGGSQPFLLRNIELAVEPGSLIAIVGGSGSGKSTLLRLFLGLHRPSLGGVYLDGHATSQWDRRDLARHVGFLPQQPLLPRGTVAEVIARLGQLDMELVIEAARRAGAHELIAGLPLGYATPVAGNYQFSMGQRHRIAIARALYGRPKLLLLDDLGGSLDATGEAEMATMLAGLRREGTSIVFTTQRPALLQAADRVLALRNGTLVPADGEVLRLPDRTAPQDRRFA</sequence>
<evidence type="ECO:0000259" key="8">
    <source>
        <dbReference type="PROSITE" id="PS50893"/>
    </source>
</evidence>
<dbReference type="SUPFAM" id="SSF90123">
    <property type="entry name" value="ABC transporter transmembrane region"/>
    <property type="match status" value="1"/>
</dbReference>
<name>A0A1G7E8F0_9PROT</name>
<dbReference type="InterPro" id="IPR003593">
    <property type="entry name" value="AAA+_ATPase"/>
</dbReference>
<dbReference type="GO" id="GO:0005886">
    <property type="term" value="C:plasma membrane"/>
    <property type="evidence" value="ECO:0007669"/>
    <property type="project" value="UniProtKB-SubCell"/>
</dbReference>
<dbReference type="Gene3D" id="1.20.1560.10">
    <property type="entry name" value="ABC transporter type 1, transmembrane domain"/>
    <property type="match status" value="1"/>
</dbReference>
<feature type="transmembrane region" description="Helical" evidence="7">
    <location>
        <begin position="164"/>
        <end position="183"/>
    </location>
</feature>
<evidence type="ECO:0000256" key="4">
    <source>
        <dbReference type="ARBA" id="ARBA00022840"/>
    </source>
</evidence>
<dbReference type="PROSITE" id="PS50929">
    <property type="entry name" value="ABC_TM1F"/>
    <property type="match status" value="1"/>
</dbReference>
<dbReference type="InterPro" id="IPR011527">
    <property type="entry name" value="ABC1_TM_dom"/>
</dbReference>
<keyword evidence="3" id="KW-0547">Nucleotide-binding</keyword>
<dbReference type="PROSITE" id="PS50893">
    <property type="entry name" value="ABC_TRANSPORTER_2"/>
    <property type="match status" value="1"/>
</dbReference>
<keyword evidence="5 7" id="KW-1133">Transmembrane helix</keyword>
<dbReference type="SUPFAM" id="SSF52540">
    <property type="entry name" value="P-loop containing nucleoside triphosphate hydrolases"/>
    <property type="match status" value="1"/>
</dbReference>
<dbReference type="PANTHER" id="PTHR24221:SF654">
    <property type="entry name" value="ATP-BINDING CASSETTE SUB-FAMILY B MEMBER 6"/>
    <property type="match status" value="1"/>
</dbReference>
<protein>
    <submittedName>
        <fullName evidence="10">ATP-binding cassette, subfamily C</fullName>
    </submittedName>
</protein>
<keyword evidence="4 10" id="KW-0067">ATP-binding</keyword>
<proteinExistence type="predicted"/>
<evidence type="ECO:0000313" key="11">
    <source>
        <dbReference type="Proteomes" id="UP000198925"/>
    </source>
</evidence>
<dbReference type="Pfam" id="PF00005">
    <property type="entry name" value="ABC_tran"/>
    <property type="match status" value="1"/>
</dbReference>
<evidence type="ECO:0000256" key="5">
    <source>
        <dbReference type="ARBA" id="ARBA00022989"/>
    </source>
</evidence>
<accession>A0A1G7E8F0</accession>
<dbReference type="EMBL" id="FMZX01000065">
    <property type="protein sequence ID" value="SDE59952.1"/>
    <property type="molecule type" value="Genomic_DNA"/>
</dbReference>
<evidence type="ECO:0000256" key="3">
    <source>
        <dbReference type="ARBA" id="ARBA00022741"/>
    </source>
</evidence>
<evidence type="ECO:0000313" key="10">
    <source>
        <dbReference type="EMBL" id="SDE59952.1"/>
    </source>
</evidence>
<dbReference type="Pfam" id="PF00664">
    <property type="entry name" value="ABC_membrane"/>
    <property type="match status" value="1"/>
</dbReference>
<dbReference type="InterPro" id="IPR003439">
    <property type="entry name" value="ABC_transporter-like_ATP-bd"/>
</dbReference>
<evidence type="ECO:0000259" key="9">
    <source>
        <dbReference type="PROSITE" id="PS50929"/>
    </source>
</evidence>
<feature type="domain" description="ABC transmembrane type-1" evidence="9">
    <location>
        <begin position="31"/>
        <end position="307"/>
    </location>
</feature>
<dbReference type="InterPro" id="IPR036640">
    <property type="entry name" value="ABC1_TM_sf"/>
</dbReference>
<dbReference type="InterPro" id="IPR027417">
    <property type="entry name" value="P-loop_NTPase"/>
</dbReference>
<dbReference type="GO" id="GO:0016887">
    <property type="term" value="F:ATP hydrolysis activity"/>
    <property type="evidence" value="ECO:0007669"/>
    <property type="project" value="InterPro"/>
</dbReference>
<evidence type="ECO:0000256" key="1">
    <source>
        <dbReference type="ARBA" id="ARBA00004651"/>
    </source>
</evidence>
<dbReference type="AlphaFoldDB" id="A0A1G7E8F0"/>
<keyword evidence="11" id="KW-1185">Reference proteome</keyword>
<dbReference type="PANTHER" id="PTHR24221">
    <property type="entry name" value="ATP-BINDING CASSETTE SUB-FAMILY B"/>
    <property type="match status" value="1"/>
</dbReference>
<feature type="transmembrane region" description="Helical" evidence="7">
    <location>
        <begin position="29"/>
        <end position="50"/>
    </location>
</feature>
<feature type="transmembrane region" description="Helical" evidence="7">
    <location>
        <begin position="253"/>
        <end position="273"/>
    </location>
</feature>
<dbReference type="GO" id="GO:0140359">
    <property type="term" value="F:ABC-type transporter activity"/>
    <property type="evidence" value="ECO:0007669"/>
    <property type="project" value="InterPro"/>
</dbReference>
<evidence type="ECO:0000256" key="6">
    <source>
        <dbReference type="ARBA" id="ARBA00023136"/>
    </source>
</evidence>
<feature type="transmembrane region" description="Helical" evidence="7">
    <location>
        <begin position="70"/>
        <end position="87"/>
    </location>
</feature>
<comment type="subcellular location">
    <subcellularLocation>
        <location evidence="1">Cell membrane</location>
        <topology evidence="1">Multi-pass membrane protein</topology>
    </subcellularLocation>
</comment>
<evidence type="ECO:0000256" key="7">
    <source>
        <dbReference type="SAM" id="Phobius"/>
    </source>
</evidence>
<dbReference type="Proteomes" id="UP000198925">
    <property type="component" value="Unassembled WGS sequence"/>
</dbReference>
<dbReference type="InterPro" id="IPR039421">
    <property type="entry name" value="Type_1_exporter"/>
</dbReference>
<dbReference type="SMART" id="SM00382">
    <property type="entry name" value="AAA"/>
    <property type="match status" value="1"/>
</dbReference>
<feature type="domain" description="ABC transporter" evidence="8">
    <location>
        <begin position="339"/>
        <end position="573"/>
    </location>
</feature>
<dbReference type="GO" id="GO:0034040">
    <property type="term" value="F:ATPase-coupled lipid transmembrane transporter activity"/>
    <property type="evidence" value="ECO:0007669"/>
    <property type="project" value="TreeGrafter"/>
</dbReference>
<dbReference type="Gene3D" id="3.40.50.300">
    <property type="entry name" value="P-loop containing nucleotide triphosphate hydrolases"/>
    <property type="match status" value="1"/>
</dbReference>
<evidence type="ECO:0000256" key="2">
    <source>
        <dbReference type="ARBA" id="ARBA00022692"/>
    </source>
</evidence>
<dbReference type="GO" id="GO:0005524">
    <property type="term" value="F:ATP binding"/>
    <property type="evidence" value="ECO:0007669"/>
    <property type="project" value="UniProtKB-KW"/>
</dbReference>